<dbReference type="InterPro" id="IPR036152">
    <property type="entry name" value="Asp/glu_Ase-like_sf"/>
</dbReference>
<name>A0ABQ7SSK3_PHRPL</name>
<protein>
    <recommendedName>
        <fullName evidence="4">Asparaginase</fullName>
    </recommendedName>
</protein>
<organism evidence="2 3">
    <name type="scientific">Phrynosoma platyrhinos</name>
    <name type="common">Desert horned lizard</name>
    <dbReference type="NCBI Taxonomy" id="52577"/>
    <lineage>
        <taxon>Eukaryota</taxon>
        <taxon>Metazoa</taxon>
        <taxon>Chordata</taxon>
        <taxon>Craniata</taxon>
        <taxon>Vertebrata</taxon>
        <taxon>Euteleostomi</taxon>
        <taxon>Lepidosauria</taxon>
        <taxon>Squamata</taxon>
        <taxon>Bifurcata</taxon>
        <taxon>Unidentata</taxon>
        <taxon>Episquamata</taxon>
        <taxon>Toxicofera</taxon>
        <taxon>Iguania</taxon>
        <taxon>Phrynosomatidae</taxon>
        <taxon>Phrynosomatinae</taxon>
        <taxon>Phrynosoma</taxon>
    </lineage>
</organism>
<dbReference type="PIRSF" id="PIRSF001220">
    <property type="entry name" value="L-ASNase_gatD"/>
    <property type="match status" value="1"/>
</dbReference>
<dbReference type="InterPro" id="IPR006034">
    <property type="entry name" value="Asparaginase/glutaminase-like"/>
</dbReference>
<dbReference type="Gene3D" id="3.40.50.1170">
    <property type="entry name" value="L-asparaginase, N-terminal domain"/>
    <property type="match status" value="1"/>
</dbReference>
<gene>
    <name evidence="2" type="ORF">JD844_020625</name>
</gene>
<proteinExistence type="predicted"/>
<dbReference type="SUPFAM" id="SSF53774">
    <property type="entry name" value="Glutaminase/Asparaginase"/>
    <property type="match status" value="1"/>
</dbReference>
<sequence length="105" mass="11413">MAAARETPPAPRLQRLRSSSLSHESLWGSPEAWPAREEARAWVLVLNTGGTIGMAGSECDGGLTPQANKLVEALKKMPMLHDAEYTKATKFYDSCAFAENILVLP</sequence>
<evidence type="ECO:0000256" key="1">
    <source>
        <dbReference type="SAM" id="MobiDB-lite"/>
    </source>
</evidence>
<evidence type="ECO:0000313" key="2">
    <source>
        <dbReference type="EMBL" id="KAH0620328.1"/>
    </source>
</evidence>
<accession>A0ABQ7SSK3</accession>
<comment type="caution">
    <text evidence="2">The sequence shown here is derived from an EMBL/GenBank/DDBJ whole genome shotgun (WGS) entry which is preliminary data.</text>
</comment>
<dbReference type="PIRSF" id="PIRSF500176">
    <property type="entry name" value="L_ASNase"/>
    <property type="match status" value="1"/>
</dbReference>
<dbReference type="InterPro" id="IPR037152">
    <property type="entry name" value="L-asparaginase_N_sf"/>
</dbReference>
<dbReference type="Proteomes" id="UP000826234">
    <property type="component" value="Unassembled WGS sequence"/>
</dbReference>
<evidence type="ECO:0008006" key="4">
    <source>
        <dbReference type="Google" id="ProtNLM"/>
    </source>
</evidence>
<reference evidence="2 3" key="1">
    <citation type="journal article" date="2022" name="Gigascience">
        <title>A chromosome-level genome assembly and annotation of the desert horned lizard, Phrynosoma platyrhinos, provides insight into chromosomal rearrangements among reptiles.</title>
        <authorList>
            <person name="Koochekian N."/>
            <person name="Ascanio A."/>
            <person name="Farleigh K."/>
            <person name="Card D.C."/>
            <person name="Schield D.R."/>
            <person name="Castoe T.A."/>
            <person name="Jezkova T."/>
        </authorList>
    </citation>
    <scope>NUCLEOTIDE SEQUENCE [LARGE SCALE GENOMIC DNA]</scope>
    <source>
        <strain evidence="2">NK-2021</strain>
    </source>
</reference>
<feature type="region of interest" description="Disordered" evidence="1">
    <location>
        <begin position="1"/>
        <end position="20"/>
    </location>
</feature>
<evidence type="ECO:0000313" key="3">
    <source>
        <dbReference type="Proteomes" id="UP000826234"/>
    </source>
</evidence>
<dbReference type="EMBL" id="JAIPUX010003289">
    <property type="protein sequence ID" value="KAH0620328.1"/>
    <property type="molecule type" value="Genomic_DNA"/>
</dbReference>
<keyword evidence="3" id="KW-1185">Reference proteome</keyword>